<evidence type="ECO:0000256" key="7">
    <source>
        <dbReference type="ARBA" id="ARBA00038171"/>
    </source>
</evidence>
<feature type="domain" description="HMA" evidence="8">
    <location>
        <begin position="7"/>
        <end position="70"/>
    </location>
</feature>
<evidence type="ECO:0000259" key="8">
    <source>
        <dbReference type="PROSITE" id="PS50846"/>
    </source>
</evidence>
<comment type="similarity">
    <text evidence="7">Belongs to the ATX1 family.</text>
</comment>
<dbReference type="InterPro" id="IPR036163">
    <property type="entry name" value="HMA_dom_sf"/>
</dbReference>
<evidence type="ECO:0000256" key="2">
    <source>
        <dbReference type="ARBA" id="ARBA00022723"/>
    </source>
</evidence>
<organism evidence="10">
    <name type="scientific">Schizophyllum commune (strain H4-8 / FGSC 9210)</name>
    <name type="common">Split gill fungus</name>
    <dbReference type="NCBI Taxonomy" id="578458"/>
    <lineage>
        <taxon>Eukaryota</taxon>
        <taxon>Fungi</taxon>
        <taxon>Dikarya</taxon>
        <taxon>Basidiomycota</taxon>
        <taxon>Agaricomycotina</taxon>
        <taxon>Agaricomycetes</taxon>
        <taxon>Agaricomycetidae</taxon>
        <taxon>Agaricales</taxon>
        <taxon>Schizophyllaceae</taxon>
        <taxon>Schizophyllum</taxon>
    </lineage>
</organism>
<dbReference type="InParanoid" id="D8QHK8"/>
<dbReference type="HOGENOM" id="CLU_1982853_0_0_1"/>
<dbReference type="CDD" id="cd00371">
    <property type="entry name" value="HMA"/>
    <property type="match status" value="1"/>
</dbReference>
<proteinExistence type="inferred from homology"/>
<gene>
    <name evidence="9" type="ORF">SCHCODRAFT_60700</name>
</gene>
<dbReference type="VEuPathDB" id="FungiDB:SCHCODRAFT_02641052"/>
<keyword evidence="10" id="KW-1185">Reference proteome</keyword>
<dbReference type="InterPro" id="IPR051881">
    <property type="entry name" value="Copper_transport_ATOX1-like"/>
</dbReference>
<keyword evidence="3" id="KW-0187">Copper transport</keyword>
<accession>D8QHK8</accession>
<evidence type="ECO:0000256" key="5">
    <source>
        <dbReference type="ARBA" id="ARBA00023065"/>
    </source>
</evidence>
<dbReference type="GO" id="GO:0016531">
    <property type="term" value="F:copper chaperone activity"/>
    <property type="evidence" value="ECO:0007669"/>
    <property type="project" value="TreeGrafter"/>
</dbReference>
<dbReference type="SUPFAM" id="SSF55008">
    <property type="entry name" value="HMA, heavy metal-associated domain"/>
    <property type="match status" value="1"/>
</dbReference>
<dbReference type="PROSITE" id="PS50846">
    <property type="entry name" value="HMA_2"/>
    <property type="match status" value="1"/>
</dbReference>
<sequence>MEVWQAEHTYEFNVKMTCSGCSGAITRVLEKAKGVNDYSVSLDTQEVIVKGTLPYEDVYAKIQKTGKEVRRSPSASGRVLIPFLPDHQWQDGRVAMRLSARGRSELRPPLAFTSISSYLSLSASLS</sequence>
<protein>
    <recommendedName>
        <fullName evidence="8">HMA domain-containing protein</fullName>
    </recommendedName>
</protein>
<dbReference type="EMBL" id="GL377312">
    <property type="protein sequence ID" value="EFI92949.1"/>
    <property type="molecule type" value="Genomic_DNA"/>
</dbReference>
<evidence type="ECO:0000256" key="6">
    <source>
        <dbReference type="ARBA" id="ARBA00023186"/>
    </source>
</evidence>
<evidence type="ECO:0000313" key="10">
    <source>
        <dbReference type="Proteomes" id="UP000007431"/>
    </source>
</evidence>
<dbReference type="GO" id="GO:0005829">
    <property type="term" value="C:cytosol"/>
    <property type="evidence" value="ECO:0007669"/>
    <property type="project" value="TreeGrafter"/>
</dbReference>
<evidence type="ECO:0000256" key="3">
    <source>
        <dbReference type="ARBA" id="ARBA00022796"/>
    </source>
</evidence>
<name>D8QHK8_SCHCM</name>
<dbReference type="Proteomes" id="UP000007431">
    <property type="component" value="Unassembled WGS sequence"/>
</dbReference>
<dbReference type="PROSITE" id="PS01047">
    <property type="entry name" value="HMA_1"/>
    <property type="match status" value="1"/>
</dbReference>
<dbReference type="InterPro" id="IPR017969">
    <property type="entry name" value="Heavy-metal-associated_CS"/>
</dbReference>
<keyword evidence="6" id="KW-0143">Chaperone</keyword>
<dbReference type="GO" id="GO:0006825">
    <property type="term" value="P:copper ion transport"/>
    <property type="evidence" value="ECO:0007669"/>
    <property type="project" value="UniProtKB-KW"/>
</dbReference>
<dbReference type="PANTHER" id="PTHR46365:SF1">
    <property type="entry name" value="COPPER TRANSPORT PROTEIN ATOX1"/>
    <property type="match status" value="1"/>
</dbReference>
<dbReference type="PANTHER" id="PTHR46365">
    <property type="entry name" value="COPPER TRANSPORT PROTEIN ATOX1"/>
    <property type="match status" value="1"/>
</dbReference>
<keyword evidence="1" id="KW-0813">Transport</keyword>
<dbReference type="Pfam" id="PF00403">
    <property type="entry name" value="HMA"/>
    <property type="match status" value="1"/>
</dbReference>
<dbReference type="FunFam" id="3.30.70.100:FF:000008">
    <property type="entry name" value="Copper transport protein ATOX1"/>
    <property type="match status" value="1"/>
</dbReference>
<reference evidence="9 10" key="1">
    <citation type="journal article" date="2010" name="Nat. Biotechnol.">
        <title>Genome sequence of the model mushroom Schizophyllum commune.</title>
        <authorList>
            <person name="Ohm R.A."/>
            <person name="de Jong J.F."/>
            <person name="Lugones L.G."/>
            <person name="Aerts A."/>
            <person name="Kothe E."/>
            <person name="Stajich J.E."/>
            <person name="de Vries R.P."/>
            <person name="Record E."/>
            <person name="Levasseur A."/>
            <person name="Baker S.E."/>
            <person name="Bartholomew K.A."/>
            <person name="Coutinho P.M."/>
            <person name="Erdmann S."/>
            <person name="Fowler T.J."/>
            <person name="Gathman A.C."/>
            <person name="Lombard V."/>
            <person name="Henrissat B."/>
            <person name="Knabe N."/>
            <person name="Kuees U."/>
            <person name="Lilly W.W."/>
            <person name="Lindquist E."/>
            <person name="Lucas S."/>
            <person name="Magnuson J.K."/>
            <person name="Piumi F."/>
            <person name="Raudaskoski M."/>
            <person name="Salamov A."/>
            <person name="Schmutz J."/>
            <person name="Schwarze F.W.M.R."/>
            <person name="vanKuyk P.A."/>
            <person name="Horton J.S."/>
            <person name="Grigoriev I.V."/>
            <person name="Woesten H.A.B."/>
        </authorList>
    </citation>
    <scope>NUCLEOTIDE SEQUENCE [LARGE SCALE GENOMIC DNA]</scope>
    <source>
        <strain evidence="10">H4-8 / FGSC 9210</strain>
    </source>
</reference>
<keyword evidence="4" id="KW-0186">Copper</keyword>
<dbReference type="FunCoup" id="D8QHK8">
    <property type="interactions" value="350"/>
</dbReference>
<evidence type="ECO:0000256" key="4">
    <source>
        <dbReference type="ARBA" id="ARBA00023008"/>
    </source>
</evidence>
<dbReference type="AlphaFoldDB" id="D8QHK8"/>
<dbReference type="GO" id="GO:0046872">
    <property type="term" value="F:metal ion binding"/>
    <property type="evidence" value="ECO:0007669"/>
    <property type="project" value="UniProtKB-KW"/>
</dbReference>
<keyword evidence="5" id="KW-0406">Ion transport</keyword>
<dbReference type="STRING" id="578458.D8QHK8"/>
<dbReference type="eggNOG" id="KOG1603">
    <property type="taxonomic scope" value="Eukaryota"/>
</dbReference>
<dbReference type="InterPro" id="IPR006121">
    <property type="entry name" value="HMA_dom"/>
</dbReference>
<dbReference type="Gene3D" id="3.30.70.100">
    <property type="match status" value="1"/>
</dbReference>
<keyword evidence="2" id="KW-0479">Metal-binding</keyword>
<evidence type="ECO:0000256" key="1">
    <source>
        <dbReference type="ARBA" id="ARBA00022448"/>
    </source>
</evidence>
<evidence type="ECO:0000313" key="9">
    <source>
        <dbReference type="EMBL" id="EFI92949.1"/>
    </source>
</evidence>